<organism evidence="1 2">
    <name type="scientific">Aminipila terrae</name>
    <dbReference type="NCBI Taxonomy" id="2697030"/>
    <lineage>
        <taxon>Bacteria</taxon>
        <taxon>Bacillati</taxon>
        <taxon>Bacillota</taxon>
        <taxon>Clostridia</taxon>
        <taxon>Peptostreptococcales</taxon>
        <taxon>Anaerovoracaceae</taxon>
        <taxon>Aminipila</taxon>
    </lineage>
</organism>
<dbReference type="EMBL" id="CP047591">
    <property type="protein sequence ID" value="QHI72751.1"/>
    <property type="molecule type" value="Genomic_DNA"/>
</dbReference>
<dbReference type="InterPro" id="IPR013024">
    <property type="entry name" value="GGCT-like"/>
</dbReference>
<dbReference type="KEGG" id="amic:Ami3637_10355"/>
<dbReference type="Proteomes" id="UP000463883">
    <property type="component" value="Chromosome"/>
</dbReference>
<gene>
    <name evidence="1" type="ORF">Ami3637_10355</name>
</gene>
<evidence type="ECO:0000313" key="2">
    <source>
        <dbReference type="Proteomes" id="UP000463883"/>
    </source>
</evidence>
<accession>A0A6P1MG87</accession>
<dbReference type="RefSeq" id="WP_162362518.1">
    <property type="nucleotide sequence ID" value="NZ_CP047591.1"/>
</dbReference>
<dbReference type="CDD" id="cd06661">
    <property type="entry name" value="GGCT_like"/>
    <property type="match status" value="1"/>
</dbReference>
<reference evidence="1 2" key="1">
    <citation type="submission" date="2020-01" db="EMBL/GenBank/DDBJ databases">
        <title>Genomic analysis of Aminipila sp. CBA3637.</title>
        <authorList>
            <person name="Kim Y.B."/>
            <person name="Roh S.W."/>
        </authorList>
    </citation>
    <scope>NUCLEOTIDE SEQUENCE [LARGE SCALE GENOMIC DNA]</scope>
    <source>
        <strain evidence="1 2">CBA3637</strain>
    </source>
</reference>
<sequence>MECKNKIYAAYGNNMTSQQMTRICPFARLLGIGVLENYKLTFRGKRKGVANIERCEGASIPVVLWNISGICTKILGCCGRFSGPYIRDKVEVKFNNEIIEAIVFVMPDAYQSLPAKPTPFYIETLEKGYDSNGLIKDVLFNAIQESYRERIIGRYERFM</sequence>
<dbReference type="Gene3D" id="3.10.490.10">
    <property type="entry name" value="Gamma-glutamyl cyclotransferase-like"/>
    <property type="match status" value="1"/>
</dbReference>
<dbReference type="InterPro" id="IPR036568">
    <property type="entry name" value="GGCT-like_sf"/>
</dbReference>
<protein>
    <submittedName>
        <fullName evidence="1">Gamma-glutamylcyclotransferase</fullName>
    </submittedName>
</protein>
<name>A0A6P1MG87_9FIRM</name>
<evidence type="ECO:0000313" key="1">
    <source>
        <dbReference type="EMBL" id="QHI72751.1"/>
    </source>
</evidence>
<keyword evidence="2" id="KW-1185">Reference proteome</keyword>
<keyword evidence="1" id="KW-0808">Transferase</keyword>
<proteinExistence type="predicted"/>
<dbReference type="SUPFAM" id="SSF110857">
    <property type="entry name" value="Gamma-glutamyl cyclotransferase-like"/>
    <property type="match status" value="1"/>
</dbReference>
<dbReference type="GO" id="GO:0016740">
    <property type="term" value="F:transferase activity"/>
    <property type="evidence" value="ECO:0007669"/>
    <property type="project" value="UniProtKB-KW"/>
</dbReference>
<dbReference type="AlphaFoldDB" id="A0A6P1MG87"/>